<comment type="subcellular location">
    <subcellularLocation>
        <location evidence="9">Cytoplasm</location>
    </subcellularLocation>
</comment>
<reference evidence="11 12" key="1">
    <citation type="submission" date="2016-06" db="EMBL/GenBank/DDBJ databases">
        <title>Draft genome of Moraxella atlantae CCUG 59586.</title>
        <authorList>
            <person name="Salva-Serra F."/>
            <person name="Engstrom-Jakobsson H."/>
            <person name="Thorell K."/>
            <person name="Gonzales-Siles L."/>
            <person name="Karlsson R."/>
            <person name="Boulund F."/>
            <person name="Engstrand L."/>
            <person name="Kristiansson E."/>
            <person name="Moore E."/>
        </authorList>
    </citation>
    <scope>NUCLEOTIDE SEQUENCE [LARGE SCALE GENOMIC DNA]</scope>
    <source>
        <strain evidence="11 12">CCUG 59586</strain>
    </source>
</reference>
<dbReference type="InterPro" id="IPR043129">
    <property type="entry name" value="ATPase_NBD"/>
</dbReference>
<comment type="subunit">
    <text evidence="9">Homodimer.</text>
</comment>
<dbReference type="PANTHER" id="PTHR21060:SF21">
    <property type="entry name" value="ACETATE KINASE"/>
    <property type="match status" value="1"/>
</dbReference>
<dbReference type="PRINTS" id="PR00471">
    <property type="entry name" value="ACETATEKNASE"/>
</dbReference>
<evidence type="ECO:0000313" key="12">
    <source>
        <dbReference type="Proteomes" id="UP000092616"/>
    </source>
</evidence>
<evidence type="ECO:0000256" key="10">
    <source>
        <dbReference type="RuleBase" id="RU003835"/>
    </source>
</evidence>
<dbReference type="Proteomes" id="UP000092616">
    <property type="component" value="Unassembled WGS sequence"/>
</dbReference>
<feature type="binding site" evidence="9">
    <location>
        <position position="83"/>
    </location>
    <ligand>
        <name>substrate</name>
    </ligand>
</feature>
<keyword evidence="6 9" id="KW-0418">Kinase</keyword>
<keyword evidence="2 9" id="KW-0963">Cytoplasm</keyword>
<evidence type="ECO:0000256" key="7">
    <source>
        <dbReference type="ARBA" id="ARBA00022840"/>
    </source>
</evidence>
<dbReference type="Pfam" id="PF00871">
    <property type="entry name" value="Acetate_kinase"/>
    <property type="match status" value="1"/>
</dbReference>
<comment type="cofactor">
    <cofactor evidence="9">
        <name>Mg(2+)</name>
        <dbReference type="ChEBI" id="CHEBI:18420"/>
    </cofactor>
    <cofactor evidence="9">
        <name>Mn(2+)</name>
        <dbReference type="ChEBI" id="CHEBI:29035"/>
    </cofactor>
    <text evidence="9">Mg(2+). Can also accept Mn(2+).</text>
</comment>
<accession>A0A1B8QDB9</accession>
<keyword evidence="12" id="KW-1185">Reference proteome</keyword>
<keyword evidence="8 9" id="KW-0460">Magnesium</keyword>
<comment type="catalytic activity">
    <reaction evidence="9">
        <text>acetate + ATP = acetyl phosphate + ADP</text>
        <dbReference type="Rhea" id="RHEA:11352"/>
        <dbReference type="ChEBI" id="CHEBI:22191"/>
        <dbReference type="ChEBI" id="CHEBI:30089"/>
        <dbReference type="ChEBI" id="CHEBI:30616"/>
        <dbReference type="ChEBI" id="CHEBI:456216"/>
        <dbReference type="EC" id="2.7.2.1"/>
    </reaction>
</comment>
<comment type="function">
    <text evidence="9">Catalyzes the formation of acetyl phosphate from acetate and ATP. Can also catalyze the reverse reaction.</text>
</comment>
<dbReference type="HAMAP" id="MF_00020">
    <property type="entry name" value="Acetate_kinase"/>
    <property type="match status" value="1"/>
</dbReference>
<dbReference type="InterPro" id="IPR000890">
    <property type="entry name" value="Aliphatic_acid_kin_short-chain"/>
</dbReference>
<dbReference type="UniPathway" id="UPA00340">
    <property type="reaction ID" value="UER00458"/>
</dbReference>
<evidence type="ECO:0000313" key="11">
    <source>
        <dbReference type="EMBL" id="OBX79591.1"/>
    </source>
</evidence>
<comment type="similarity">
    <text evidence="1 9 10">Belongs to the acetokinase family.</text>
</comment>
<evidence type="ECO:0000256" key="3">
    <source>
        <dbReference type="ARBA" id="ARBA00022679"/>
    </source>
</evidence>
<protein>
    <recommendedName>
        <fullName evidence="9">Acetate kinase</fullName>
        <ecNumber evidence="9">2.7.2.1</ecNumber>
    </recommendedName>
    <alternativeName>
        <fullName evidence="9">Acetokinase</fullName>
    </alternativeName>
</protein>
<evidence type="ECO:0000256" key="1">
    <source>
        <dbReference type="ARBA" id="ARBA00008748"/>
    </source>
</evidence>
<feature type="binding site" evidence="9">
    <location>
        <begin position="322"/>
        <end position="326"/>
    </location>
    <ligand>
        <name>ATP</name>
        <dbReference type="ChEBI" id="CHEBI:30616"/>
    </ligand>
</feature>
<dbReference type="RefSeq" id="WP_067337314.1">
    <property type="nucleotide sequence ID" value="NZ_JAPDKM010000001.1"/>
</dbReference>
<dbReference type="SUPFAM" id="SSF53067">
    <property type="entry name" value="Actin-like ATPase domain"/>
    <property type="match status" value="2"/>
</dbReference>
<dbReference type="Gene3D" id="3.30.420.40">
    <property type="match status" value="2"/>
</dbReference>
<dbReference type="AlphaFoldDB" id="A0A1B8QDB9"/>
<feature type="site" description="Transition state stabilizer" evidence="9">
    <location>
        <position position="232"/>
    </location>
</feature>
<dbReference type="GO" id="GO:0006085">
    <property type="term" value="P:acetyl-CoA biosynthetic process"/>
    <property type="evidence" value="ECO:0007669"/>
    <property type="project" value="UniProtKB-UniRule"/>
</dbReference>
<dbReference type="InterPro" id="IPR004372">
    <property type="entry name" value="Ac/propionate_kinase"/>
</dbReference>
<evidence type="ECO:0000256" key="6">
    <source>
        <dbReference type="ARBA" id="ARBA00022777"/>
    </source>
</evidence>
<dbReference type="CDD" id="cd24010">
    <property type="entry name" value="ASKHA_NBD_AcK_PK"/>
    <property type="match status" value="1"/>
</dbReference>
<feature type="binding site" evidence="9">
    <location>
        <position position="16"/>
    </location>
    <ligand>
        <name>ATP</name>
        <dbReference type="ChEBI" id="CHEBI:30616"/>
    </ligand>
</feature>
<keyword evidence="3 9" id="KW-0808">Transferase</keyword>
<keyword evidence="7 9" id="KW-0067">ATP-binding</keyword>
<dbReference type="PROSITE" id="PS01075">
    <property type="entry name" value="ACETATE_KINASE_1"/>
    <property type="match status" value="1"/>
</dbReference>
<dbReference type="GO" id="GO:0008776">
    <property type="term" value="F:acetate kinase activity"/>
    <property type="evidence" value="ECO:0007669"/>
    <property type="project" value="UniProtKB-UniRule"/>
</dbReference>
<evidence type="ECO:0000256" key="8">
    <source>
        <dbReference type="ARBA" id="ARBA00022842"/>
    </source>
</evidence>
<dbReference type="GO" id="GO:0000287">
    <property type="term" value="F:magnesium ion binding"/>
    <property type="evidence" value="ECO:0007669"/>
    <property type="project" value="UniProtKB-UniRule"/>
</dbReference>
<organism evidence="11 12">
    <name type="scientific">Faucicola atlantae</name>
    <dbReference type="NCBI Taxonomy" id="34059"/>
    <lineage>
        <taxon>Bacteria</taxon>
        <taxon>Pseudomonadati</taxon>
        <taxon>Pseudomonadota</taxon>
        <taxon>Gammaproteobacteria</taxon>
        <taxon>Moraxellales</taxon>
        <taxon>Moraxellaceae</taxon>
        <taxon>Faucicola</taxon>
    </lineage>
</organism>
<feature type="binding site" evidence="9">
    <location>
        <begin position="199"/>
        <end position="203"/>
    </location>
    <ligand>
        <name>ATP</name>
        <dbReference type="ChEBI" id="CHEBI:30616"/>
    </ligand>
</feature>
<keyword evidence="5 9" id="KW-0547">Nucleotide-binding</keyword>
<name>A0A1B8QDB9_9GAMM</name>
<feature type="active site" description="Proton donor/acceptor" evidence="9">
    <location>
        <position position="140"/>
    </location>
</feature>
<keyword evidence="4 9" id="KW-0479">Metal-binding</keyword>
<feature type="site" description="Transition state stabilizer" evidence="9">
    <location>
        <position position="172"/>
    </location>
</feature>
<feature type="binding site" evidence="9">
    <location>
        <begin position="274"/>
        <end position="276"/>
    </location>
    <ligand>
        <name>ATP</name>
        <dbReference type="ChEBI" id="CHEBI:30616"/>
    </ligand>
</feature>
<dbReference type="GO" id="GO:0005829">
    <property type="term" value="C:cytosol"/>
    <property type="evidence" value="ECO:0007669"/>
    <property type="project" value="TreeGrafter"/>
</dbReference>
<evidence type="ECO:0000256" key="5">
    <source>
        <dbReference type="ARBA" id="ARBA00022741"/>
    </source>
</evidence>
<comment type="pathway">
    <text evidence="9">Metabolic intermediate biosynthesis; acetyl-CoA biosynthesis; acetyl-CoA from acetate: step 1/2.</text>
</comment>
<dbReference type="InterPro" id="IPR023865">
    <property type="entry name" value="Aliphatic_acid_kinase_CS"/>
</dbReference>
<dbReference type="PIRSF" id="PIRSF000722">
    <property type="entry name" value="Acetate_prop_kin"/>
    <property type="match status" value="1"/>
</dbReference>
<dbReference type="NCBIfam" id="TIGR00016">
    <property type="entry name" value="ackA"/>
    <property type="match status" value="1"/>
</dbReference>
<comment type="caution">
    <text evidence="11">The sequence shown here is derived from an EMBL/GenBank/DDBJ whole genome shotgun (WGS) entry which is preliminary data.</text>
</comment>
<evidence type="ECO:0000256" key="4">
    <source>
        <dbReference type="ARBA" id="ARBA00022723"/>
    </source>
</evidence>
<feature type="binding site" evidence="9">
    <location>
        <position position="377"/>
    </location>
    <ligand>
        <name>Mg(2+)</name>
        <dbReference type="ChEBI" id="CHEBI:18420"/>
    </ligand>
</feature>
<dbReference type="GO" id="GO:0006083">
    <property type="term" value="P:acetate metabolic process"/>
    <property type="evidence" value="ECO:0007669"/>
    <property type="project" value="TreeGrafter"/>
</dbReference>
<gene>
    <name evidence="9" type="primary">ackA</name>
    <name evidence="11" type="ORF">A9306_08685</name>
</gene>
<dbReference type="EC" id="2.7.2.1" evidence="9"/>
<evidence type="ECO:0000256" key="2">
    <source>
        <dbReference type="ARBA" id="ARBA00022490"/>
    </source>
</evidence>
<dbReference type="GO" id="GO:0005524">
    <property type="term" value="F:ATP binding"/>
    <property type="evidence" value="ECO:0007669"/>
    <property type="project" value="UniProtKB-KW"/>
</dbReference>
<proteinExistence type="inferred from homology"/>
<dbReference type="PANTHER" id="PTHR21060">
    <property type="entry name" value="ACETATE KINASE"/>
    <property type="match status" value="1"/>
</dbReference>
<sequence length="392" mass="42535">MKNPILVLNCGSSSIKYALLNDDDTPRIQGLAENLGLDTARIRHTDPSGEKTEIALAGASHRWALQKILGLLKDYEIAAVGHRVVHGGREFSQAVLVDDHVLTEVKRLKVLAPLHNPAHALGIEAVKALYPDMPQVAVFDTAFHQTMPPKAFRYAIPKELYQEHYIRRYGFHGSSHAYVSSRADALSNASEERGWITAHLGNGCSVTAVGNGISLDTSMGLTPLEGLVMGSRSGDVDPSLHFHLHRTLGYTWEQIETMYNKQSGLVGLSGVSSDMRSVQQAADEGDVDAKLAIDVFCYKAARYIASLSCALPVFTGIVFTGGIGENAPLIRAKILANLPHFGIAFNEDKNASLSRGKEGSFHQAGSQLQLWVIPTDEEAQVAKETKEVLGMV</sequence>
<dbReference type="EMBL" id="LZNA01000041">
    <property type="protein sequence ID" value="OBX79591.1"/>
    <property type="molecule type" value="Genomic_DNA"/>
</dbReference>
<evidence type="ECO:0000256" key="9">
    <source>
        <dbReference type="HAMAP-Rule" id="MF_00020"/>
    </source>
</evidence>
<feature type="binding site" evidence="9">
    <location>
        <position position="9"/>
    </location>
    <ligand>
        <name>Mg(2+)</name>
        <dbReference type="ChEBI" id="CHEBI:18420"/>
    </ligand>
</feature>